<dbReference type="Proteomes" id="UP000737018">
    <property type="component" value="Unassembled WGS sequence"/>
</dbReference>
<protein>
    <submittedName>
        <fullName evidence="1">Uncharacterized protein</fullName>
    </submittedName>
</protein>
<sequence length="81" mass="9127">MGEANEGDKDKKLKVDEEARSLGILFATHLGATKSFLYTPSWHIDQMISSVITAEFSTFNQEVDEFLQRFDLLGDIESKVS</sequence>
<comment type="caution">
    <text evidence="1">The sequence shown here is derived from an EMBL/GenBank/DDBJ whole genome shotgun (WGS) entry which is preliminary data.</text>
</comment>
<gene>
    <name evidence="1" type="ORF">CMV_009657</name>
</gene>
<name>A0A8J4RH93_9ROSI</name>
<keyword evidence="2" id="KW-1185">Reference proteome</keyword>
<dbReference type="AlphaFoldDB" id="A0A8J4RH93"/>
<accession>A0A8J4RH93</accession>
<evidence type="ECO:0000313" key="1">
    <source>
        <dbReference type="EMBL" id="KAF3966230.1"/>
    </source>
</evidence>
<evidence type="ECO:0000313" key="2">
    <source>
        <dbReference type="Proteomes" id="UP000737018"/>
    </source>
</evidence>
<dbReference type="EMBL" id="JRKL02001073">
    <property type="protein sequence ID" value="KAF3966230.1"/>
    <property type="molecule type" value="Genomic_DNA"/>
</dbReference>
<proteinExistence type="predicted"/>
<organism evidence="1 2">
    <name type="scientific">Castanea mollissima</name>
    <name type="common">Chinese chestnut</name>
    <dbReference type="NCBI Taxonomy" id="60419"/>
    <lineage>
        <taxon>Eukaryota</taxon>
        <taxon>Viridiplantae</taxon>
        <taxon>Streptophyta</taxon>
        <taxon>Embryophyta</taxon>
        <taxon>Tracheophyta</taxon>
        <taxon>Spermatophyta</taxon>
        <taxon>Magnoliopsida</taxon>
        <taxon>eudicotyledons</taxon>
        <taxon>Gunneridae</taxon>
        <taxon>Pentapetalae</taxon>
        <taxon>rosids</taxon>
        <taxon>fabids</taxon>
        <taxon>Fagales</taxon>
        <taxon>Fagaceae</taxon>
        <taxon>Castanea</taxon>
    </lineage>
</organism>
<reference evidence="1" key="1">
    <citation type="submission" date="2020-03" db="EMBL/GenBank/DDBJ databases">
        <title>Castanea mollissima Vanexum genome sequencing.</title>
        <authorList>
            <person name="Staton M."/>
        </authorList>
    </citation>
    <scope>NUCLEOTIDE SEQUENCE</scope>
    <source>
        <tissue evidence="1">Leaf</tissue>
    </source>
</reference>